<gene>
    <name evidence="2" type="ORF">ZHAS_00014259</name>
</gene>
<proteinExistence type="predicted"/>
<reference evidence="2 4" key="1">
    <citation type="journal article" date="2014" name="BMC Genomics">
        <title>Genome sequence of Anopheles sinensis provides insight into genetics basis of mosquito competence for malaria parasites.</title>
        <authorList>
            <person name="Zhou D."/>
            <person name="Zhang D."/>
            <person name="Ding G."/>
            <person name="Shi L."/>
            <person name="Hou Q."/>
            <person name="Ye Y."/>
            <person name="Xu Y."/>
            <person name="Zhou H."/>
            <person name="Xiong C."/>
            <person name="Li S."/>
            <person name="Yu J."/>
            <person name="Hong S."/>
            <person name="Yu X."/>
            <person name="Zou P."/>
            <person name="Chen C."/>
            <person name="Chang X."/>
            <person name="Wang W."/>
            <person name="Lv Y."/>
            <person name="Sun Y."/>
            <person name="Ma L."/>
            <person name="Shen B."/>
            <person name="Zhu C."/>
        </authorList>
    </citation>
    <scope>NUCLEOTIDE SEQUENCE [LARGE SCALE GENOMIC DNA]</scope>
</reference>
<name>A0A084W7T0_ANOSI</name>
<sequence length="59" mass="6334">MMNPRYTENLGLPTRLVVFFDRISAKNQQQSDSGSPGEPTSTADYNAASENAGSVITVV</sequence>
<organism evidence="2">
    <name type="scientific">Anopheles sinensis</name>
    <name type="common">Mosquito</name>
    <dbReference type="NCBI Taxonomy" id="74873"/>
    <lineage>
        <taxon>Eukaryota</taxon>
        <taxon>Metazoa</taxon>
        <taxon>Ecdysozoa</taxon>
        <taxon>Arthropoda</taxon>
        <taxon>Hexapoda</taxon>
        <taxon>Insecta</taxon>
        <taxon>Pterygota</taxon>
        <taxon>Neoptera</taxon>
        <taxon>Endopterygota</taxon>
        <taxon>Diptera</taxon>
        <taxon>Nematocera</taxon>
        <taxon>Culicoidea</taxon>
        <taxon>Culicidae</taxon>
        <taxon>Anophelinae</taxon>
        <taxon>Anopheles</taxon>
    </lineage>
</organism>
<feature type="region of interest" description="Disordered" evidence="1">
    <location>
        <begin position="26"/>
        <end position="59"/>
    </location>
</feature>
<dbReference type="VEuPathDB" id="VectorBase:ASIC014259"/>
<protein>
    <submittedName>
        <fullName evidence="2 3">Uncharacterized protein</fullName>
    </submittedName>
</protein>
<dbReference type="EnsemblMetazoa" id="ASIC014259-RA">
    <property type="protein sequence ID" value="ASIC014259-PA"/>
    <property type="gene ID" value="ASIC014259"/>
</dbReference>
<evidence type="ECO:0000313" key="3">
    <source>
        <dbReference type="EnsemblMetazoa" id="ASIC014259-PA"/>
    </source>
</evidence>
<evidence type="ECO:0000313" key="2">
    <source>
        <dbReference type="EMBL" id="KFB46274.1"/>
    </source>
</evidence>
<evidence type="ECO:0000313" key="4">
    <source>
        <dbReference type="Proteomes" id="UP000030765"/>
    </source>
</evidence>
<reference evidence="3" key="2">
    <citation type="submission" date="2020-05" db="UniProtKB">
        <authorList>
            <consortium name="EnsemblMetazoa"/>
        </authorList>
    </citation>
    <scope>IDENTIFICATION</scope>
</reference>
<keyword evidence="4" id="KW-1185">Reference proteome</keyword>
<dbReference type="EMBL" id="ATLV01021296">
    <property type="status" value="NOT_ANNOTATED_CDS"/>
    <property type="molecule type" value="Genomic_DNA"/>
</dbReference>
<dbReference type="AlphaFoldDB" id="A0A084W7T0"/>
<dbReference type="Proteomes" id="UP000030765">
    <property type="component" value="Unassembled WGS sequence"/>
</dbReference>
<accession>A0A084W7T0</accession>
<evidence type="ECO:0000256" key="1">
    <source>
        <dbReference type="SAM" id="MobiDB-lite"/>
    </source>
</evidence>
<dbReference type="EMBL" id="KE525316">
    <property type="protein sequence ID" value="KFB46274.1"/>
    <property type="molecule type" value="Genomic_DNA"/>
</dbReference>